<name>A0A5C4MJJ2_9ACTN</name>
<evidence type="ECO:0000313" key="5">
    <source>
        <dbReference type="Proteomes" id="UP000306740"/>
    </source>
</evidence>
<evidence type="ECO:0000313" key="3">
    <source>
        <dbReference type="EMBL" id="TNC39864.1"/>
    </source>
</evidence>
<dbReference type="PANTHER" id="PTHR47396">
    <property type="entry name" value="TYPE I RESTRICTION ENZYME ECOKI R PROTEIN"/>
    <property type="match status" value="1"/>
</dbReference>
<dbReference type="SMART" id="SM00487">
    <property type="entry name" value="DEXDc"/>
    <property type="match status" value="1"/>
</dbReference>
<dbReference type="AlphaFoldDB" id="A0A5C4MJJ2"/>
<accession>A0A5C4MJJ2</accession>
<organism evidence="4 5">
    <name type="scientific">Mumia zhuanghuii</name>
    <dbReference type="NCBI Taxonomy" id="2585211"/>
    <lineage>
        <taxon>Bacteria</taxon>
        <taxon>Bacillati</taxon>
        <taxon>Actinomycetota</taxon>
        <taxon>Actinomycetes</taxon>
        <taxon>Propionibacteriales</taxon>
        <taxon>Nocardioidaceae</taxon>
        <taxon>Mumia</taxon>
    </lineage>
</organism>
<dbReference type="OrthoDB" id="5165890at2"/>
<dbReference type="Pfam" id="PF04851">
    <property type="entry name" value="ResIII"/>
    <property type="match status" value="1"/>
</dbReference>
<dbReference type="InterPro" id="IPR050742">
    <property type="entry name" value="Helicase_Restrict-Modif_Enz"/>
</dbReference>
<keyword evidence="4" id="KW-0378">Hydrolase</keyword>
<dbReference type="InterPro" id="IPR014001">
    <property type="entry name" value="Helicase_ATP-bd"/>
</dbReference>
<reference evidence="4 5" key="1">
    <citation type="submission" date="2019-05" db="EMBL/GenBank/DDBJ databases">
        <title>Mumia sp. nov., isolated from the intestinal contents of plateau pika (Ochotona curzoniae) in the Qinghai-Tibet plateau of China.</title>
        <authorList>
            <person name="Tian Z."/>
        </authorList>
    </citation>
    <scope>NUCLEOTIDE SEQUENCE [LARGE SCALE GENOMIC DNA]</scope>
    <source>
        <strain evidence="5">527</strain>
        <strain evidence="4">Z527</strain>
    </source>
</reference>
<dbReference type="EMBL" id="VDFR01000103">
    <property type="protein sequence ID" value="TNC41775.1"/>
    <property type="molecule type" value="Genomic_DNA"/>
</dbReference>
<sequence>MSGAAHLPPAYPDRAAWGTAPKLRAWQADALNIYGERNPRDFLAVATPGAGKTTFALTVAARLLETRVVERIIVVAPTDHLKTQWAEAGERAGIPLDPSFNGRSGAMASDYRGFALTYAGVATNPTAYRLRTERFRTLVILDEVHHAGDALSWGDAVREAFEPAARRLALTGTPFRSDTNPIPFVTYAPGSDGIGRSVADYSYGYAEALADGVVRPVLFMAYSGDLRWRTRAGDEVAARLGEPMTKDLTAQALRTALDPTGSWIPSVLAAADKRLSEVRRHVPDAGGLVIASDQNTARAYAKILREITGTGPAVVLSDEKEASARISAFADSDERWMVAVRMVSEGVDVPRLAVGVYATRTSTPLFFAQAVGRFVRARRRGETATVFVPSVPRVLGLAAELEVERDHVLGRPDADPDDPNALDDALLAAAEATESTGDLEEFSYEAIGSEASFDRVLYDGGEFGHEGEVAVGSEEEMDFLGIPGLLEPDQVRELLRHARSRRADRAADAASAAPTADESSAPPPGPTLHEPTAHELRAMLRRELNGLVGAWHHRTGQPHGVTHNRLREACGGPPAASASADDLRARIDKIREWATKPSS</sequence>
<dbReference type="GO" id="GO:0005829">
    <property type="term" value="C:cytosol"/>
    <property type="evidence" value="ECO:0007669"/>
    <property type="project" value="TreeGrafter"/>
</dbReference>
<feature type="region of interest" description="Disordered" evidence="1">
    <location>
        <begin position="498"/>
        <end position="531"/>
    </location>
</feature>
<keyword evidence="4" id="KW-0347">Helicase</keyword>
<evidence type="ECO:0000259" key="2">
    <source>
        <dbReference type="PROSITE" id="PS51192"/>
    </source>
</evidence>
<dbReference type="GO" id="GO:0004386">
    <property type="term" value="F:helicase activity"/>
    <property type="evidence" value="ECO:0007669"/>
    <property type="project" value="UniProtKB-KW"/>
</dbReference>
<evidence type="ECO:0000256" key="1">
    <source>
        <dbReference type="SAM" id="MobiDB-lite"/>
    </source>
</evidence>
<feature type="domain" description="Helicase ATP-binding" evidence="2">
    <location>
        <begin position="33"/>
        <end position="192"/>
    </location>
</feature>
<comment type="caution">
    <text evidence="4">The sequence shown here is derived from an EMBL/GenBank/DDBJ whole genome shotgun (WGS) entry which is preliminary data.</text>
</comment>
<feature type="compositionally biased region" description="Low complexity" evidence="1">
    <location>
        <begin position="508"/>
        <end position="520"/>
    </location>
</feature>
<dbReference type="GO" id="GO:0016787">
    <property type="term" value="F:hydrolase activity"/>
    <property type="evidence" value="ECO:0007669"/>
    <property type="project" value="InterPro"/>
</dbReference>
<dbReference type="InterPro" id="IPR027417">
    <property type="entry name" value="P-loop_NTPase"/>
</dbReference>
<dbReference type="GO" id="GO:0005524">
    <property type="term" value="F:ATP binding"/>
    <property type="evidence" value="ECO:0007669"/>
    <property type="project" value="InterPro"/>
</dbReference>
<dbReference type="Proteomes" id="UP000306740">
    <property type="component" value="Unassembled WGS sequence"/>
</dbReference>
<gene>
    <name evidence="4" type="ORF">FHE65_22000</name>
    <name evidence="3" type="ORF">FHE65_23575</name>
</gene>
<dbReference type="EMBL" id="VDFR01000112">
    <property type="protein sequence ID" value="TNC39864.1"/>
    <property type="molecule type" value="Genomic_DNA"/>
</dbReference>
<proteinExistence type="predicted"/>
<dbReference type="PROSITE" id="PS51192">
    <property type="entry name" value="HELICASE_ATP_BIND_1"/>
    <property type="match status" value="1"/>
</dbReference>
<dbReference type="InterPro" id="IPR006935">
    <property type="entry name" value="Helicase/UvrB_N"/>
</dbReference>
<dbReference type="GO" id="GO:0003677">
    <property type="term" value="F:DNA binding"/>
    <property type="evidence" value="ECO:0007669"/>
    <property type="project" value="InterPro"/>
</dbReference>
<keyword evidence="4" id="KW-0547">Nucleotide-binding</keyword>
<keyword evidence="4" id="KW-0067">ATP-binding</keyword>
<dbReference type="Gene3D" id="3.40.50.300">
    <property type="entry name" value="P-loop containing nucleotide triphosphate hydrolases"/>
    <property type="match status" value="2"/>
</dbReference>
<dbReference type="PANTHER" id="PTHR47396:SF2">
    <property type="entry name" value="HELICASE ATP-BINDING DOMAIN-CONTAINING PROTEIN"/>
    <property type="match status" value="1"/>
</dbReference>
<dbReference type="RefSeq" id="WP_139106600.1">
    <property type="nucleotide sequence ID" value="NZ_VDFR01000103.1"/>
</dbReference>
<dbReference type="SUPFAM" id="SSF52540">
    <property type="entry name" value="P-loop containing nucleoside triphosphate hydrolases"/>
    <property type="match status" value="2"/>
</dbReference>
<evidence type="ECO:0000313" key="4">
    <source>
        <dbReference type="EMBL" id="TNC41775.1"/>
    </source>
</evidence>
<feature type="compositionally biased region" description="Basic and acidic residues" evidence="1">
    <location>
        <begin position="498"/>
        <end position="507"/>
    </location>
</feature>
<protein>
    <submittedName>
        <fullName evidence="4">DEAD/DEAH box helicase</fullName>
    </submittedName>
</protein>